<evidence type="ECO:0000256" key="2">
    <source>
        <dbReference type="ARBA" id="ARBA00022692"/>
    </source>
</evidence>
<keyword evidence="11" id="KW-1185">Reference proteome</keyword>
<feature type="region of interest" description="Disordered" evidence="7">
    <location>
        <begin position="89"/>
        <end position="129"/>
    </location>
</feature>
<feature type="transmembrane region" description="Helical" evidence="8">
    <location>
        <begin position="189"/>
        <end position="212"/>
    </location>
</feature>
<evidence type="ECO:0000313" key="11">
    <source>
        <dbReference type="Proteomes" id="UP000777438"/>
    </source>
</evidence>
<dbReference type="InterPro" id="IPR018466">
    <property type="entry name" value="Kre9/Knh1-like_N"/>
</dbReference>
<evidence type="ECO:0000256" key="8">
    <source>
        <dbReference type="SAM" id="Phobius"/>
    </source>
</evidence>
<evidence type="ECO:0000256" key="4">
    <source>
        <dbReference type="ARBA" id="ARBA00022989"/>
    </source>
</evidence>
<feature type="domain" description="Yeast cell wall synthesis Kre9/Knh1-like N-terminal" evidence="9">
    <location>
        <begin position="14"/>
        <end position="81"/>
    </location>
</feature>
<dbReference type="GO" id="GO:0016020">
    <property type="term" value="C:membrane"/>
    <property type="evidence" value="ECO:0007669"/>
    <property type="project" value="UniProtKB-SubCell"/>
</dbReference>
<dbReference type="EMBL" id="JAGPYM010000004">
    <property type="protein sequence ID" value="KAH6895910.1"/>
    <property type="molecule type" value="Genomic_DNA"/>
</dbReference>
<accession>A0A9P8WG87</accession>
<feature type="compositionally biased region" description="Polar residues" evidence="7">
    <location>
        <begin position="223"/>
        <end position="239"/>
    </location>
</feature>
<feature type="region of interest" description="Disordered" evidence="7">
    <location>
        <begin position="219"/>
        <end position="273"/>
    </location>
</feature>
<comment type="caution">
    <text evidence="10">The sequence shown here is derived from an EMBL/GenBank/DDBJ whole genome shotgun (WGS) entry which is preliminary data.</text>
</comment>
<keyword evidence="5 8" id="KW-0472">Membrane</keyword>
<feature type="region of interest" description="Disordered" evidence="7">
    <location>
        <begin position="338"/>
        <end position="358"/>
    </location>
</feature>
<evidence type="ECO:0000256" key="5">
    <source>
        <dbReference type="ARBA" id="ARBA00023136"/>
    </source>
</evidence>
<evidence type="ECO:0000259" key="9">
    <source>
        <dbReference type="Pfam" id="PF10342"/>
    </source>
</evidence>
<gene>
    <name evidence="10" type="ORF">B0T10DRAFT_603498</name>
</gene>
<evidence type="ECO:0000256" key="3">
    <source>
        <dbReference type="ARBA" id="ARBA00022729"/>
    </source>
</evidence>
<feature type="compositionally biased region" description="Low complexity" evidence="7">
    <location>
        <begin position="102"/>
        <end position="129"/>
    </location>
</feature>
<sequence length="440" mass="46839">MPTFLNRSLNIVQNEPFTLKFSGCDGGCTLTLLNCPSTDLREVKVLSSDISGESYTFTLSGLPADTYGFKLEDNDSGDITYIMQSELEDDDSEVAARAEGPVTAEVDVSESSTTSASTRETTSSIESTSPIEVVVTAEIAATPADPNPTPSSLKTSENSTSISSSDQSDSTEALSTSTSTPSHGLSPGALAGIVVGVVGVVLLVLAGLFLFWRRKKKQRKLRGSTSTPEMGDQNPQISELEQPKGIKPSVMPTSPAELRGTTPRPPAAELAGRARPAELLTTEIDAKKELEGDLGVVVSELHGDGKSPHSELHAETAKYEMDSTQQPAKPPLVVQTQAAHPIPQREQAGHHSPSLSTISPDTQVSILPEALGETASSSIIDTASLPSLSSTTDNAQTRSALMDQYAQLESRRQRILQLQQIEEEQADLQQKLSKLQENNG</sequence>
<organism evidence="10 11">
    <name type="scientific">Thelonectria olida</name>
    <dbReference type="NCBI Taxonomy" id="1576542"/>
    <lineage>
        <taxon>Eukaryota</taxon>
        <taxon>Fungi</taxon>
        <taxon>Dikarya</taxon>
        <taxon>Ascomycota</taxon>
        <taxon>Pezizomycotina</taxon>
        <taxon>Sordariomycetes</taxon>
        <taxon>Hypocreomycetidae</taxon>
        <taxon>Hypocreales</taxon>
        <taxon>Nectriaceae</taxon>
        <taxon>Thelonectria</taxon>
    </lineage>
</organism>
<dbReference type="InterPro" id="IPR051694">
    <property type="entry name" value="Immunoregulatory_rcpt-like"/>
</dbReference>
<keyword evidence="3" id="KW-0732">Signal</keyword>
<dbReference type="OrthoDB" id="5106895at2759"/>
<evidence type="ECO:0000256" key="6">
    <source>
        <dbReference type="SAM" id="Coils"/>
    </source>
</evidence>
<proteinExistence type="predicted"/>
<evidence type="ECO:0000313" key="10">
    <source>
        <dbReference type="EMBL" id="KAH6895910.1"/>
    </source>
</evidence>
<comment type="subcellular location">
    <subcellularLocation>
        <location evidence="1">Membrane</location>
        <topology evidence="1">Single-pass membrane protein</topology>
    </subcellularLocation>
</comment>
<dbReference type="Pfam" id="PF10342">
    <property type="entry name" value="Kre9_KNH"/>
    <property type="match status" value="1"/>
</dbReference>
<dbReference type="AlphaFoldDB" id="A0A9P8WG87"/>
<feature type="region of interest" description="Disordered" evidence="7">
    <location>
        <begin position="141"/>
        <end position="185"/>
    </location>
</feature>
<protein>
    <recommendedName>
        <fullName evidence="9">Yeast cell wall synthesis Kre9/Knh1-like N-terminal domain-containing protein</fullName>
    </recommendedName>
</protein>
<keyword evidence="6" id="KW-0175">Coiled coil</keyword>
<keyword evidence="4 8" id="KW-1133">Transmembrane helix</keyword>
<reference evidence="10 11" key="1">
    <citation type="journal article" date="2021" name="Nat. Commun.">
        <title>Genetic determinants of endophytism in the Arabidopsis root mycobiome.</title>
        <authorList>
            <person name="Mesny F."/>
            <person name="Miyauchi S."/>
            <person name="Thiergart T."/>
            <person name="Pickel B."/>
            <person name="Atanasova L."/>
            <person name="Karlsson M."/>
            <person name="Huettel B."/>
            <person name="Barry K.W."/>
            <person name="Haridas S."/>
            <person name="Chen C."/>
            <person name="Bauer D."/>
            <person name="Andreopoulos W."/>
            <person name="Pangilinan J."/>
            <person name="LaButti K."/>
            <person name="Riley R."/>
            <person name="Lipzen A."/>
            <person name="Clum A."/>
            <person name="Drula E."/>
            <person name="Henrissat B."/>
            <person name="Kohler A."/>
            <person name="Grigoriev I.V."/>
            <person name="Martin F.M."/>
            <person name="Hacquard S."/>
        </authorList>
    </citation>
    <scope>NUCLEOTIDE SEQUENCE [LARGE SCALE GENOMIC DNA]</scope>
    <source>
        <strain evidence="10 11">MPI-CAGE-CH-0241</strain>
    </source>
</reference>
<feature type="compositionally biased region" description="Low complexity" evidence="7">
    <location>
        <begin position="151"/>
        <end position="175"/>
    </location>
</feature>
<dbReference type="Proteomes" id="UP000777438">
    <property type="component" value="Unassembled WGS sequence"/>
</dbReference>
<name>A0A9P8WG87_9HYPO</name>
<dbReference type="GO" id="GO:0071944">
    <property type="term" value="C:cell periphery"/>
    <property type="evidence" value="ECO:0007669"/>
    <property type="project" value="UniProtKB-ARBA"/>
</dbReference>
<feature type="coiled-coil region" evidence="6">
    <location>
        <begin position="411"/>
        <end position="438"/>
    </location>
</feature>
<dbReference type="PANTHER" id="PTHR15549:SF30">
    <property type="entry name" value="MID2 DOMAIN-CONTAINING PROTEIN"/>
    <property type="match status" value="1"/>
</dbReference>
<evidence type="ECO:0000256" key="7">
    <source>
        <dbReference type="SAM" id="MobiDB-lite"/>
    </source>
</evidence>
<dbReference type="PANTHER" id="PTHR15549">
    <property type="entry name" value="PAIRED IMMUNOGLOBULIN-LIKE TYPE 2 RECEPTOR"/>
    <property type="match status" value="1"/>
</dbReference>
<keyword evidence="2 8" id="KW-0812">Transmembrane</keyword>
<evidence type="ECO:0000256" key="1">
    <source>
        <dbReference type="ARBA" id="ARBA00004167"/>
    </source>
</evidence>